<dbReference type="AlphaFoldDB" id="A0A9P0P3V4"/>
<evidence type="ECO:0000313" key="2">
    <source>
        <dbReference type="Proteomes" id="UP001152888"/>
    </source>
</evidence>
<gene>
    <name evidence="1" type="ORF">ACAOBT_LOCUS5761</name>
</gene>
<sequence length="52" mass="6106">MPISRKPLIFDPQLMGINLSQITCRITTFREEVEFPVYRCTFQHNISSSFRG</sequence>
<comment type="caution">
    <text evidence="1">The sequence shown here is derived from an EMBL/GenBank/DDBJ whole genome shotgun (WGS) entry which is preliminary data.</text>
</comment>
<name>A0A9P0P3V4_ACAOB</name>
<proteinExistence type="predicted"/>
<reference evidence="1" key="1">
    <citation type="submission" date="2022-03" db="EMBL/GenBank/DDBJ databases">
        <authorList>
            <person name="Sayadi A."/>
        </authorList>
    </citation>
    <scope>NUCLEOTIDE SEQUENCE</scope>
</reference>
<evidence type="ECO:0000313" key="1">
    <source>
        <dbReference type="EMBL" id="CAH1964351.1"/>
    </source>
</evidence>
<keyword evidence="2" id="KW-1185">Reference proteome</keyword>
<protein>
    <submittedName>
        <fullName evidence="1">Uncharacterized protein</fullName>
    </submittedName>
</protein>
<accession>A0A9P0P3V4</accession>
<dbReference type="Proteomes" id="UP001152888">
    <property type="component" value="Unassembled WGS sequence"/>
</dbReference>
<organism evidence="1 2">
    <name type="scientific">Acanthoscelides obtectus</name>
    <name type="common">Bean weevil</name>
    <name type="synonym">Bruchus obtectus</name>
    <dbReference type="NCBI Taxonomy" id="200917"/>
    <lineage>
        <taxon>Eukaryota</taxon>
        <taxon>Metazoa</taxon>
        <taxon>Ecdysozoa</taxon>
        <taxon>Arthropoda</taxon>
        <taxon>Hexapoda</taxon>
        <taxon>Insecta</taxon>
        <taxon>Pterygota</taxon>
        <taxon>Neoptera</taxon>
        <taxon>Endopterygota</taxon>
        <taxon>Coleoptera</taxon>
        <taxon>Polyphaga</taxon>
        <taxon>Cucujiformia</taxon>
        <taxon>Chrysomeloidea</taxon>
        <taxon>Chrysomelidae</taxon>
        <taxon>Bruchinae</taxon>
        <taxon>Bruchini</taxon>
        <taxon>Acanthoscelides</taxon>
    </lineage>
</organism>
<dbReference type="EMBL" id="CAKOFQ010006714">
    <property type="protein sequence ID" value="CAH1964351.1"/>
    <property type="molecule type" value="Genomic_DNA"/>
</dbReference>